<evidence type="ECO:0000256" key="1">
    <source>
        <dbReference type="SAM" id="MobiDB-lite"/>
    </source>
</evidence>
<evidence type="ECO:0000313" key="2">
    <source>
        <dbReference type="EMBL" id="KAJ4444862.1"/>
    </source>
</evidence>
<comment type="caution">
    <text evidence="2">The sequence shown here is derived from an EMBL/GenBank/DDBJ whole genome shotgun (WGS) entry which is preliminary data.</text>
</comment>
<organism evidence="2 3">
    <name type="scientific">Periplaneta americana</name>
    <name type="common">American cockroach</name>
    <name type="synonym">Blatta americana</name>
    <dbReference type="NCBI Taxonomy" id="6978"/>
    <lineage>
        <taxon>Eukaryota</taxon>
        <taxon>Metazoa</taxon>
        <taxon>Ecdysozoa</taxon>
        <taxon>Arthropoda</taxon>
        <taxon>Hexapoda</taxon>
        <taxon>Insecta</taxon>
        <taxon>Pterygota</taxon>
        <taxon>Neoptera</taxon>
        <taxon>Polyneoptera</taxon>
        <taxon>Dictyoptera</taxon>
        <taxon>Blattodea</taxon>
        <taxon>Blattoidea</taxon>
        <taxon>Blattidae</taxon>
        <taxon>Blattinae</taxon>
        <taxon>Periplaneta</taxon>
    </lineage>
</organism>
<name>A0ABQ8TG08_PERAM</name>
<gene>
    <name evidence="2" type="ORF">ANN_06659</name>
</gene>
<accession>A0ABQ8TG08</accession>
<reference evidence="2 3" key="1">
    <citation type="journal article" date="2022" name="Allergy">
        <title>Genome assembly and annotation of Periplaneta americana reveal a comprehensive cockroach allergen profile.</title>
        <authorList>
            <person name="Wang L."/>
            <person name="Xiong Q."/>
            <person name="Saelim N."/>
            <person name="Wang L."/>
            <person name="Nong W."/>
            <person name="Wan A.T."/>
            <person name="Shi M."/>
            <person name="Liu X."/>
            <person name="Cao Q."/>
            <person name="Hui J.H.L."/>
            <person name="Sookrung N."/>
            <person name="Leung T.F."/>
            <person name="Tungtrongchitr A."/>
            <person name="Tsui S.K.W."/>
        </authorList>
    </citation>
    <scope>NUCLEOTIDE SEQUENCE [LARGE SCALE GENOMIC DNA]</scope>
    <source>
        <strain evidence="2">PWHHKU_190912</strain>
    </source>
</reference>
<evidence type="ECO:0000313" key="3">
    <source>
        <dbReference type="Proteomes" id="UP001148838"/>
    </source>
</evidence>
<feature type="region of interest" description="Disordered" evidence="1">
    <location>
        <begin position="73"/>
        <end position="95"/>
    </location>
</feature>
<dbReference type="Proteomes" id="UP001148838">
    <property type="component" value="Unassembled WGS sequence"/>
</dbReference>
<keyword evidence="3" id="KW-1185">Reference proteome</keyword>
<sequence>MAGLCEGGNEPLGSLKAISKRMPHQLTALSMFRVGNPARPRSIPSACGLLTIGKFYGMIMEWRSDEIMMLMQNAEKRKNPEKSPQLRSCPPQASL</sequence>
<protein>
    <submittedName>
        <fullName evidence="2">Uncharacterized protein</fullName>
    </submittedName>
</protein>
<dbReference type="EMBL" id="JAJSOF020000011">
    <property type="protein sequence ID" value="KAJ4444862.1"/>
    <property type="molecule type" value="Genomic_DNA"/>
</dbReference>
<proteinExistence type="predicted"/>